<dbReference type="CDD" id="cd00009">
    <property type="entry name" value="AAA"/>
    <property type="match status" value="1"/>
</dbReference>
<dbReference type="SUPFAM" id="SSF46689">
    <property type="entry name" value="Homeodomain-like"/>
    <property type="match status" value="1"/>
</dbReference>
<dbReference type="eggNOG" id="COG2204">
    <property type="taxonomic scope" value="Bacteria"/>
</dbReference>
<dbReference type="InterPro" id="IPR025662">
    <property type="entry name" value="Sigma_54_int_dom_ATP-bd_1"/>
</dbReference>
<dbReference type="GO" id="GO:0006355">
    <property type="term" value="P:regulation of DNA-templated transcription"/>
    <property type="evidence" value="ECO:0007669"/>
    <property type="project" value="InterPro"/>
</dbReference>
<evidence type="ECO:0000256" key="5">
    <source>
        <dbReference type="PROSITE-ProRule" id="PRU00169"/>
    </source>
</evidence>
<evidence type="ECO:0000313" key="10">
    <source>
        <dbReference type="Proteomes" id="UP000030661"/>
    </source>
</evidence>
<feature type="modified residue" description="4-aspartylphosphate" evidence="5">
    <location>
        <position position="58"/>
    </location>
</feature>
<dbReference type="PRINTS" id="PR01590">
    <property type="entry name" value="HTHFIS"/>
</dbReference>
<dbReference type="NCBIfam" id="TIGR00229">
    <property type="entry name" value="sensory_box"/>
    <property type="match status" value="1"/>
</dbReference>
<dbReference type="Pfam" id="PF13426">
    <property type="entry name" value="PAS_9"/>
    <property type="match status" value="1"/>
</dbReference>
<dbReference type="InterPro" id="IPR035965">
    <property type="entry name" value="PAS-like_dom_sf"/>
</dbReference>
<dbReference type="FunFam" id="3.40.50.300:FF:000006">
    <property type="entry name" value="DNA-binding transcriptional regulator NtrC"/>
    <property type="match status" value="1"/>
</dbReference>
<dbReference type="InterPro" id="IPR027417">
    <property type="entry name" value="P-loop_NTPase"/>
</dbReference>
<evidence type="ECO:0000256" key="6">
    <source>
        <dbReference type="SAM" id="Coils"/>
    </source>
</evidence>
<dbReference type="SUPFAM" id="SSF55785">
    <property type="entry name" value="PYP-like sensor domain (PAS domain)"/>
    <property type="match status" value="1"/>
</dbReference>
<dbReference type="Pfam" id="PF00072">
    <property type="entry name" value="Response_reg"/>
    <property type="match status" value="1"/>
</dbReference>
<dbReference type="PROSITE" id="PS00675">
    <property type="entry name" value="SIGMA54_INTERACT_1"/>
    <property type="match status" value="1"/>
</dbReference>
<name>A0A081C1L4_VECG1</name>
<dbReference type="InterPro" id="IPR058031">
    <property type="entry name" value="AAA_lid_NorR"/>
</dbReference>
<dbReference type="PANTHER" id="PTHR32071">
    <property type="entry name" value="TRANSCRIPTIONAL REGULATORY PROTEIN"/>
    <property type="match status" value="1"/>
</dbReference>
<evidence type="ECO:0000256" key="1">
    <source>
        <dbReference type="ARBA" id="ARBA00022741"/>
    </source>
</evidence>
<protein>
    <submittedName>
        <fullName evidence="9">PAS modulated sigma54 specific transcriptional regulator, Fis family</fullName>
    </submittedName>
</protein>
<keyword evidence="3" id="KW-0805">Transcription regulation</keyword>
<dbReference type="AlphaFoldDB" id="A0A081C1L4"/>
<dbReference type="Pfam" id="PF00158">
    <property type="entry name" value="Sigma54_activat"/>
    <property type="match status" value="1"/>
</dbReference>
<dbReference type="SUPFAM" id="SSF52540">
    <property type="entry name" value="P-loop containing nucleoside triphosphate hydrolases"/>
    <property type="match status" value="1"/>
</dbReference>
<dbReference type="Gene3D" id="3.40.50.2300">
    <property type="match status" value="1"/>
</dbReference>
<dbReference type="CDD" id="cd19920">
    <property type="entry name" value="REC_PA4781-like"/>
    <property type="match status" value="1"/>
</dbReference>
<dbReference type="InterPro" id="IPR025944">
    <property type="entry name" value="Sigma_54_int_dom_CS"/>
</dbReference>
<dbReference type="Gene3D" id="3.30.450.20">
    <property type="entry name" value="PAS domain"/>
    <property type="match status" value="1"/>
</dbReference>
<evidence type="ECO:0000259" key="8">
    <source>
        <dbReference type="PROSITE" id="PS50110"/>
    </source>
</evidence>
<evidence type="ECO:0000256" key="2">
    <source>
        <dbReference type="ARBA" id="ARBA00022840"/>
    </source>
</evidence>
<dbReference type="InterPro" id="IPR009057">
    <property type="entry name" value="Homeodomain-like_sf"/>
</dbReference>
<proteinExistence type="predicted"/>
<keyword evidence="1" id="KW-0547">Nucleotide-binding</keyword>
<dbReference type="Gene3D" id="1.10.10.60">
    <property type="entry name" value="Homeodomain-like"/>
    <property type="match status" value="1"/>
</dbReference>
<dbReference type="SUPFAM" id="SSF52172">
    <property type="entry name" value="CheY-like"/>
    <property type="match status" value="1"/>
</dbReference>
<feature type="coiled-coil region" evidence="6">
    <location>
        <begin position="134"/>
        <end position="186"/>
    </location>
</feature>
<dbReference type="InterPro" id="IPR011006">
    <property type="entry name" value="CheY-like_superfamily"/>
</dbReference>
<evidence type="ECO:0000259" key="7">
    <source>
        <dbReference type="PROSITE" id="PS50045"/>
    </source>
</evidence>
<sequence length="654" mass="75510">MNERKATAKILLIDDDPHSLRLLEELLKGYGYVVYPSPNGEFGLPLAKRYAPDLILLDIMMPGINGYQVCEQLKADVLTRDIPVIFITALYDIMDKLKGFEVGGVDYITKPFQAEEVLVRVRTHLTLSLLQQQLKTQNLQLQQEVLERKQAEERLLRAKEEVRKARDELELRVQERTRELSQMNTSLVQEVTDHKRTANALKVSEHQYRLLIEHVADGIGILQDQEVVFVNETLAAMFGSTPRQFEGKAPQELFRGISEDMFPKIEAQHQERQPLDLKWQILEFIATEEGREIWLEGQHTSILWHGRPAILLTLRDITERKRKETEIKSERQQLLRENILLRSAMKERYRFGNIIGKSQAMQEVYELITRAAATEANIVIYGESGTGKDLIAQTIHQMSDRREQAFVPVNCGSIQETLFESEFFGYRKGAFTGAYKDKQGFFDAAHQGTLFLDEVGELSLTMQVKLLRAIEGKGYTPVGSHTVKQADIRIIAATNRNLKEHVKQGLMREDFFYRINVIPITVPPLRERREDIPLLIEHFLHQYADHHTLSDLPGGVLNALYSRDWPGNIRQLQNVLQRYITLKRLDFDDELQATTPEGSTEQEGPRLREALEEFERNFILKTLDQNQGNRGKTAENLNIPPRTLRRKLEKYHIK</sequence>
<feature type="domain" description="Response regulatory" evidence="8">
    <location>
        <begin position="9"/>
        <end position="125"/>
    </location>
</feature>
<dbReference type="HOGENOM" id="CLU_000445_0_6_0"/>
<evidence type="ECO:0000256" key="3">
    <source>
        <dbReference type="ARBA" id="ARBA00023015"/>
    </source>
</evidence>
<dbReference type="PROSITE" id="PS50045">
    <property type="entry name" value="SIGMA54_INTERACT_4"/>
    <property type="match status" value="1"/>
</dbReference>
<dbReference type="SMART" id="SM00091">
    <property type="entry name" value="PAS"/>
    <property type="match status" value="1"/>
</dbReference>
<keyword evidence="2" id="KW-0067">ATP-binding</keyword>
<dbReference type="STRING" id="1499967.U27_05443"/>
<dbReference type="Proteomes" id="UP000030661">
    <property type="component" value="Unassembled WGS sequence"/>
</dbReference>
<keyword evidence="10" id="KW-1185">Reference proteome</keyword>
<keyword evidence="5" id="KW-0597">Phosphoprotein</keyword>
<keyword evidence="6" id="KW-0175">Coiled coil</keyword>
<evidence type="ECO:0000256" key="4">
    <source>
        <dbReference type="ARBA" id="ARBA00023163"/>
    </source>
</evidence>
<dbReference type="Gene3D" id="3.40.50.300">
    <property type="entry name" value="P-loop containing nucleotide triphosphate hydrolases"/>
    <property type="match status" value="1"/>
</dbReference>
<dbReference type="EMBL" id="DF820467">
    <property type="protein sequence ID" value="GAK58469.1"/>
    <property type="molecule type" value="Genomic_DNA"/>
</dbReference>
<keyword evidence="4" id="KW-0804">Transcription</keyword>
<dbReference type="GO" id="GO:0005524">
    <property type="term" value="F:ATP binding"/>
    <property type="evidence" value="ECO:0007669"/>
    <property type="project" value="UniProtKB-KW"/>
</dbReference>
<evidence type="ECO:0000313" key="9">
    <source>
        <dbReference type="EMBL" id="GAK58469.1"/>
    </source>
</evidence>
<dbReference type="InterPro" id="IPR003593">
    <property type="entry name" value="AAA+_ATPase"/>
</dbReference>
<reference evidence="9" key="1">
    <citation type="journal article" date="2015" name="PeerJ">
        <title>First genomic representation of candidate bacterial phylum KSB3 points to enhanced environmental sensing as a trigger of wastewater bulking.</title>
        <authorList>
            <person name="Sekiguchi Y."/>
            <person name="Ohashi A."/>
            <person name="Parks D.H."/>
            <person name="Yamauchi T."/>
            <person name="Tyson G.W."/>
            <person name="Hugenholtz P."/>
        </authorList>
    </citation>
    <scope>NUCLEOTIDE SEQUENCE [LARGE SCALE GENOMIC DNA]</scope>
</reference>
<dbReference type="SMART" id="SM00382">
    <property type="entry name" value="AAA"/>
    <property type="match status" value="1"/>
</dbReference>
<organism evidence="9">
    <name type="scientific">Vecturithrix granuli</name>
    <dbReference type="NCBI Taxonomy" id="1499967"/>
    <lineage>
        <taxon>Bacteria</taxon>
        <taxon>Candidatus Moduliflexota</taxon>
        <taxon>Candidatus Vecturitrichia</taxon>
        <taxon>Candidatus Vecturitrichales</taxon>
        <taxon>Candidatus Vecturitrichaceae</taxon>
        <taxon>Candidatus Vecturithrix</taxon>
    </lineage>
</organism>
<dbReference type="InterPro" id="IPR002078">
    <property type="entry name" value="Sigma_54_int"/>
</dbReference>
<dbReference type="Pfam" id="PF25601">
    <property type="entry name" value="AAA_lid_14"/>
    <property type="match status" value="1"/>
</dbReference>
<accession>A0A081C1L4</accession>
<dbReference type="InterPro" id="IPR002197">
    <property type="entry name" value="HTH_Fis"/>
</dbReference>
<dbReference type="PROSITE" id="PS50110">
    <property type="entry name" value="RESPONSE_REGULATORY"/>
    <property type="match status" value="1"/>
</dbReference>
<dbReference type="CDD" id="cd00130">
    <property type="entry name" value="PAS"/>
    <property type="match status" value="1"/>
</dbReference>
<dbReference type="SMART" id="SM00448">
    <property type="entry name" value="REC"/>
    <property type="match status" value="1"/>
</dbReference>
<dbReference type="eggNOG" id="COG3829">
    <property type="taxonomic scope" value="Bacteria"/>
</dbReference>
<dbReference type="Gene3D" id="1.10.8.60">
    <property type="match status" value="1"/>
</dbReference>
<dbReference type="PROSITE" id="PS00688">
    <property type="entry name" value="SIGMA54_INTERACT_3"/>
    <property type="match status" value="1"/>
</dbReference>
<dbReference type="GO" id="GO:0000160">
    <property type="term" value="P:phosphorelay signal transduction system"/>
    <property type="evidence" value="ECO:0007669"/>
    <property type="project" value="InterPro"/>
</dbReference>
<dbReference type="InterPro" id="IPR001789">
    <property type="entry name" value="Sig_transdc_resp-reg_receiver"/>
</dbReference>
<dbReference type="GO" id="GO:0043565">
    <property type="term" value="F:sequence-specific DNA binding"/>
    <property type="evidence" value="ECO:0007669"/>
    <property type="project" value="InterPro"/>
</dbReference>
<dbReference type="Pfam" id="PF02954">
    <property type="entry name" value="HTH_8"/>
    <property type="match status" value="1"/>
</dbReference>
<dbReference type="InterPro" id="IPR000014">
    <property type="entry name" value="PAS"/>
</dbReference>
<gene>
    <name evidence="9" type="ORF">U27_05443</name>
</gene>
<feature type="domain" description="Sigma-54 factor interaction" evidence="7">
    <location>
        <begin position="354"/>
        <end position="581"/>
    </location>
</feature>